<feature type="transmembrane region" description="Helical" evidence="1">
    <location>
        <begin position="66"/>
        <end position="88"/>
    </location>
</feature>
<feature type="domain" description="DUF7575" evidence="2">
    <location>
        <begin position="104"/>
        <end position="130"/>
    </location>
</feature>
<reference evidence="3 4" key="1">
    <citation type="journal article" date="2007" name="Int. J. Syst. Evol. Microbiol.">
        <title>Natronorubrum sulfidifaciens sp. nov., an extremely haloalkaliphilic archaeon isolated from Aiding salt lake in Xin-Jiang, China.</title>
        <authorList>
            <person name="Cui H.L."/>
            <person name="Tohty D."/>
            <person name="Liu H.C."/>
            <person name="Liu S.J."/>
            <person name="Oren A."/>
            <person name="Zhou P.J."/>
        </authorList>
    </citation>
    <scope>NUCLEOTIDE SEQUENCE [LARGE SCALE GENOMIC DNA]</scope>
    <source>
        <strain evidence="3 4">7-3</strain>
        <plasmid evidence="3">unnamed2</plasmid>
    </source>
</reference>
<dbReference type="Pfam" id="PF24460">
    <property type="entry name" value="DUF7575"/>
    <property type="match status" value="1"/>
</dbReference>
<evidence type="ECO:0000256" key="1">
    <source>
        <dbReference type="SAM" id="Phobius"/>
    </source>
</evidence>
<keyword evidence="1" id="KW-0472">Membrane</keyword>
<sequence length="146" mass="15734">MGQSISQKRPWLAALLAALVTGLGHAYLRRWRRAFGWLAVAFLTTALFVDPTVVDTVATGGGGLDELVATGPMLLVVGLSIVDAYLLARAQTVVSSVPNAASEESHTCPHCGNELDDDLEFCHWCTESLEGRNGDHREEPATDDRD</sequence>
<accession>A0A5P9P933</accession>
<dbReference type="OrthoDB" id="204947at2157"/>
<keyword evidence="4" id="KW-1185">Reference proteome</keyword>
<dbReference type="RefSeq" id="WP_152944209.1">
    <property type="nucleotide sequence ID" value="NZ_CP045490.1"/>
</dbReference>
<organism evidence="3 4">
    <name type="scientific">Natronorubrum aibiense</name>
    <dbReference type="NCBI Taxonomy" id="348826"/>
    <lineage>
        <taxon>Archaea</taxon>
        <taxon>Methanobacteriati</taxon>
        <taxon>Methanobacteriota</taxon>
        <taxon>Stenosarchaea group</taxon>
        <taxon>Halobacteria</taxon>
        <taxon>Halobacteriales</taxon>
        <taxon>Natrialbaceae</taxon>
        <taxon>Natronorubrum</taxon>
    </lineage>
</organism>
<evidence type="ECO:0000259" key="2">
    <source>
        <dbReference type="Pfam" id="PF24460"/>
    </source>
</evidence>
<dbReference type="Proteomes" id="UP000326170">
    <property type="component" value="Plasmid unnamed2"/>
</dbReference>
<feature type="transmembrane region" description="Helical" evidence="1">
    <location>
        <begin position="12"/>
        <end position="28"/>
    </location>
</feature>
<gene>
    <name evidence="3" type="ORF">GCU68_19155</name>
</gene>
<dbReference type="KEGG" id="nas:GCU68_19155"/>
<keyword evidence="3" id="KW-0614">Plasmid</keyword>
<protein>
    <submittedName>
        <fullName evidence="3">Zinc ribbon domain-containing protein</fullName>
    </submittedName>
</protein>
<evidence type="ECO:0000313" key="4">
    <source>
        <dbReference type="Proteomes" id="UP000326170"/>
    </source>
</evidence>
<name>A0A5P9P933_9EURY</name>
<keyword evidence="1" id="KW-1133">Transmembrane helix</keyword>
<dbReference type="AlphaFoldDB" id="A0A5P9P933"/>
<keyword evidence="1" id="KW-0812">Transmembrane</keyword>
<dbReference type="EMBL" id="CP045490">
    <property type="protein sequence ID" value="QFU84649.1"/>
    <property type="molecule type" value="Genomic_DNA"/>
</dbReference>
<feature type="transmembrane region" description="Helical" evidence="1">
    <location>
        <begin position="35"/>
        <end position="54"/>
    </location>
</feature>
<evidence type="ECO:0000313" key="3">
    <source>
        <dbReference type="EMBL" id="QFU84649.1"/>
    </source>
</evidence>
<geneLocation type="plasmid" evidence="3 4">
    <name>unnamed2</name>
</geneLocation>
<proteinExistence type="predicted"/>
<dbReference type="InterPro" id="IPR055997">
    <property type="entry name" value="DUF7575"/>
</dbReference>
<dbReference type="GeneID" id="42303178"/>